<evidence type="ECO:0000256" key="5">
    <source>
        <dbReference type="PIRSR" id="PIRSR604294-1"/>
    </source>
</evidence>
<comment type="cofactor">
    <cofactor evidence="5">
        <name>Fe(2+)</name>
        <dbReference type="ChEBI" id="CHEBI:29033"/>
    </cofactor>
    <text evidence="5">Binds 1 Fe(2+) ion per subunit.</text>
</comment>
<evidence type="ECO:0000256" key="6">
    <source>
        <dbReference type="SAM" id="MobiDB-lite"/>
    </source>
</evidence>
<sequence>MKRRPSKTPAAACLVTFAAICVVLLVAARSSRRCNKFAKNPLDTYALHANLSSFARRCGHLPSCAGLLEEEVTWGRVPRYSTHSCVKGRFGRNWRQATCVFHNLCLNATTLRFQYYVDARLPNTPLLYTPEGTPLFEFPEDMVDAGFEASDLNYSFPVSWRPDVVRSLFPEKGDRVKMAPSPQALLTALYALPVELTADPQHVVYDIAVPLFNMQHLFGIYTHNAQPLILPGDASTAQRERRLRELLPVLVNNATRGASPMRMHWKRYTAFAADYVREVLGDDEPGLVCFKTVLVGTGPLNRRIAQTDARPYRDTAMCRVGLTDEPQSRPVVTIMHNQGKPTVENSAAVKAALQQRYGGRVAVNLVPCCRESKLTTYAQLHLMSNTSVLITPAGGIAAILNFLPHYATAITMSFFNTNTNASESPEDLFYRHMEYPTIEVFPVTLDDYQNTIDRPACETVKGRGKKSDQRLAASGRLSNCNSVPDPGTGRTHAPAAFLRGATAVSLGAPAPRWPLQGAALRNTLELRCAVSLGAPAPRSPRQGAALRNTLELRCAVSLGAPAPRSPLQGASLRNTLELRCAATGGQAAPAGRHSSGGASALGGLANIVPGRGKFPAALEQQQQQQHDGAAAARQQAEPAPGRADAPARGVDPPSWPTAAARAGLYSDVPVDRVDGLHAKVVGKLPGWLVGSFYRNGPGKFEGAHAVFDGCAMLCRFKVDGPSGQVVLTHRFLDTNYYRAVQGQGGIHWRMANPPGRSTLAGLAYAGGIALSSLQYGDMADNALVSIISHGNELIAHTETVKGTYRVHPETLETLGRVQFDDAVHGRIKTAHMQRLPSGHFVGLALDFSPVLDHSTSQLQLPEITVFRQSPWQPGFRVPLASVPYLRPTAPTWVHEAPVSENYAVVVQNPVLYSVRALLLGQPAEYMAFDWRPECGSLLHVVPLAGGPVKAYRAPAFLATHWVNAFESADGRFLYLDAVVTDTPALMSHWKLDTVRSGAEGKQIESSCLRRLTIDLSLPDGSFLDSEPLLQPLVSDAAHGHALELPAINPANSCRPYRYAYGACCVRPSNCYNALCKMDMHTGEVKMWHEPGGATWEPVFVARPGARSEDDGVVVCTIMQPDGKSALLVLDARTWKEVARAVVPYAVCAAQRLPWLLGGGVTGR</sequence>
<comment type="caution">
    <text evidence="7">The sequence shown here is derived from an EMBL/GenBank/DDBJ whole genome shotgun (WGS) entry which is preliminary data.</text>
</comment>
<reference evidence="7 8" key="1">
    <citation type="journal article" date="2018" name="Plant J.">
        <title>Genome sequences of Chlorella sorokiniana UTEX 1602 and Micractinium conductrix SAG 241.80: implications to maltose excretion by a green alga.</title>
        <authorList>
            <person name="Arriola M.B."/>
            <person name="Velmurugan N."/>
            <person name="Zhang Y."/>
            <person name="Plunkett M.H."/>
            <person name="Hondzo H."/>
            <person name="Barney B.M."/>
        </authorList>
    </citation>
    <scope>NUCLEOTIDE SEQUENCE [LARGE SCALE GENOMIC DNA]</scope>
    <source>
        <strain evidence="7 8">SAG 241.80</strain>
    </source>
</reference>
<dbReference type="PANTHER" id="PTHR10543:SF24">
    <property type="entry name" value="CAROTENOID ISOMEROOXYGENASE"/>
    <property type="match status" value="1"/>
</dbReference>
<evidence type="ECO:0000256" key="1">
    <source>
        <dbReference type="ARBA" id="ARBA00006787"/>
    </source>
</evidence>
<evidence type="ECO:0000313" key="7">
    <source>
        <dbReference type="EMBL" id="PSC71910.1"/>
    </source>
</evidence>
<dbReference type="OrthoDB" id="407010at2759"/>
<dbReference type="GO" id="GO:0046872">
    <property type="term" value="F:metal ion binding"/>
    <property type="evidence" value="ECO:0007669"/>
    <property type="project" value="UniProtKB-KW"/>
</dbReference>
<keyword evidence="4 5" id="KW-0408">Iron</keyword>
<dbReference type="PANTHER" id="PTHR10543">
    <property type="entry name" value="BETA-CAROTENE DIOXYGENASE"/>
    <property type="match status" value="1"/>
</dbReference>
<keyword evidence="7" id="KW-0223">Dioxygenase</keyword>
<feature type="binding site" evidence="5">
    <location>
        <position position="960"/>
    </location>
    <ligand>
        <name>Fe cation</name>
        <dbReference type="ChEBI" id="CHEBI:24875"/>
        <note>catalytic</note>
    </ligand>
</feature>
<feature type="region of interest" description="Disordered" evidence="6">
    <location>
        <begin position="617"/>
        <end position="655"/>
    </location>
</feature>
<keyword evidence="3" id="KW-0560">Oxidoreductase</keyword>
<dbReference type="Proteomes" id="UP000239649">
    <property type="component" value="Unassembled WGS sequence"/>
</dbReference>
<dbReference type="GO" id="GO:0009507">
    <property type="term" value="C:chloroplast"/>
    <property type="evidence" value="ECO:0007669"/>
    <property type="project" value="TreeGrafter"/>
</dbReference>
<gene>
    <name evidence="7" type="ORF">C2E20_4807</name>
</gene>
<dbReference type="EMBL" id="LHPF02000012">
    <property type="protein sequence ID" value="PSC71910.1"/>
    <property type="molecule type" value="Genomic_DNA"/>
</dbReference>
<feature type="binding site" evidence="5">
    <location>
        <position position="831"/>
    </location>
    <ligand>
        <name>Fe cation</name>
        <dbReference type="ChEBI" id="CHEBI:24875"/>
        <note>catalytic</note>
    </ligand>
</feature>
<dbReference type="AlphaFoldDB" id="A0A2P6VCT2"/>
<protein>
    <submittedName>
        <fullName evidence="7">Carotenoid cleavage dioxygenase 8</fullName>
    </submittedName>
</protein>
<dbReference type="GO" id="GO:0016121">
    <property type="term" value="P:carotene catabolic process"/>
    <property type="evidence" value="ECO:0007669"/>
    <property type="project" value="TreeGrafter"/>
</dbReference>
<dbReference type="Pfam" id="PF03055">
    <property type="entry name" value="RPE65"/>
    <property type="match status" value="1"/>
</dbReference>
<keyword evidence="2 5" id="KW-0479">Metal-binding</keyword>
<evidence type="ECO:0000256" key="4">
    <source>
        <dbReference type="ARBA" id="ARBA00023004"/>
    </source>
</evidence>
<dbReference type="GO" id="GO:0010436">
    <property type="term" value="F:carotenoid dioxygenase activity"/>
    <property type="evidence" value="ECO:0007669"/>
    <property type="project" value="TreeGrafter"/>
</dbReference>
<feature type="binding site" evidence="5">
    <location>
        <position position="894"/>
    </location>
    <ligand>
        <name>Fe cation</name>
        <dbReference type="ChEBI" id="CHEBI:24875"/>
        <note>catalytic</note>
    </ligand>
</feature>
<feature type="compositionally biased region" description="Low complexity" evidence="6">
    <location>
        <begin position="617"/>
        <end position="649"/>
    </location>
</feature>
<name>A0A2P6VCT2_9CHLO</name>
<proteinExistence type="inferred from homology"/>
<dbReference type="InterPro" id="IPR004294">
    <property type="entry name" value="Carotenoid_Oase"/>
</dbReference>
<keyword evidence="8" id="KW-1185">Reference proteome</keyword>
<evidence type="ECO:0000313" key="8">
    <source>
        <dbReference type="Proteomes" id="UP000239649"/>
    </source>
</evidence>
<organism evidence="7 8">
    <name type="scientific">Micractinium conductrix</name>
    <dbReference type="NCBI Taxonomy" id="554055"/>
    <lineage>
        <taxon>Eukaryota</taxon>
        <taxon>Viridiplantae</taxon>
        <taxon>Chlorophyta</taxon>
        <taxon>core chlorophytes</taxon>
        <taxon>Trebouxiophyceae</taxon>
        <taxon>Chlorellales</taxon>
        <taxon>Chlorellaceae</taxon>
        <taxon>Chlorella clade</taxon>
        <taxon>Micractinium</taxon>
    </lineage>
</organism>
<comment type="similarity">
    <text evidence="1">Belongs to the carotenoid oxygenase family.</text>
</comment>
<accession>A0A2P6VCT2</accession>
<evidence type="ECO:0000256" key="3">
    <source>
        <dbReference type="ARBA" id="ARBA00023002"/>
    </source>
</evidence>
<evidence type="ECO:0000256" key="2">
    <source>
        <dbReference type="ARBA" id="ARBA00022723"/>
    </source>
</evidence>